<feature type="binding site" evidence="3">
    <location>
        <position position="232"/>
    </location>
    <ligand>
        <name>FAD</name>
        <dbReference type="ChEBI" id="CHEBI:57692"/>
    </ligand>
</feature>
<dbReference type="OrthoDB" id="9767561at2"/>
<dbReference type="RefSeq" id="WP_091109739.1">
    <property type="nucleotide sequence ID" value="NZ_BKAF01000001.1"/>
</dbReference>
<organism evidence="5 6">
    <name type="scientific">Nocardioides psychrotolerans</name>
    <dbReference type="NCBI Taxonomy" id="1005945"/>
    <lineage>
        <taxon>Bacteria</taxon>
        <taxon>Bacillati</taxon>
        <taxon>Actinomycetota</taxon>
        <taxon>Actinomycetes</taxon>
        <taxon>Propionibacteriales</taxon>
        <taxon>Nocardioidaceae</taxon>
        <taxon>Nocardioides</taxon>
    </lineage>
</organism>
<dbReference type="InterPro" id="IPR002937">
    <property type="entry name" value="Amino_oxidase"/>
</dbReference>
<keyword evidence="2" id="KW-0560">Oxidoreductase</keyword>
<evidence type="ECO:0000313" key="5">
    <source>
        <dbReference type="EMBL" id="SFH64090.1"/>
    </source>
</evidence>
<dbReference type="InterPro" id="IPR001613">
    <property type="entry name" value="Flavin_amine_oxidase"/>
</dbReference>
<comment type="cofactor">
    <cofactor evidence="1">
        <name>FAD</name>
        <dbReference type="ChEBI" id="CHEBI:57692"/>
    </cofactor>
</comment>
<evidence type="ECO:0000256" key="1">
    <source>
        <dbReference type="ARBA" id="ARBA00001974"/>
    </source>
</evidence>
<protein>
    <submittedName>
        <fullName evidence="5">Phytoene dehydrogenase-related protein</fullName>
    </submittedName>
</protein>
<dbReference type="Proteomes" id="UP000198649">
    <property type="component" value="Unassembled WGS sequence"/>
</dbReference>
<dbReference type="Pfam" id="PF01593">
    <property type="entry name" value="Amino_oxidase"/>
    <property type="match status" value="1"/>
</dbReference>
<dbReference type="PANTHER" id="PTHR42841">
    <property type="entry name" value="AMINE OXIDASE"/>
    <property type="match status" value="1"/>
</dbReference>
<dbReference type="InterPro" id="IPR036188">
    <property type="entry name" value="FAD/NAD-bd_sf"/>
</dbReference>
<evidence type="ECO:0000313" key="6">
    <source>
        <dbReference type="Proteomes" id="UP000198649"/>
    </source>
</evidence>
<dbReference type="SUPFAM" id="SSF51905">
    <property type="entry name" value="FAD/NAD(P)-binding domain"/>
    <property type="match status" value="1"/>
</dbReference>
<feature type="domain" description="Amine oxidase" evidence="4">
    <location>
        <begin position="17"/>
        <end position="420"/>
    </location>
</feature>
<evidence type="ECO:0000259" key="4">
    <source>
        <dbReference type="Pfam" id="PF01593"/>
    </source>
</evidence>
<dbReference type="PRINTS" id="PR00757">
    <property type="entry name" value="AMINEOXDASEF"/>
</dbReference>
<dbReference type="AlphaFoldDB" id="A0A1I3BPJ7"/>
<name>A0A1I3BPJ7_9ACTN</name>
<gene>
    <name evidence="5" type="ORF">SAMN05216561_101249</name>
</gene>
<accession>A0A1I3BPJ7</accession>
<dbReference type="Gene3D" id="3.50.50.60">
    <property type="entry name" value="FAD/NAD(P)-binding domain"/>
    <property type="match status" value="1"/>
</dbReference>
<dbReference type="EMBL" id="FOQG01000001">
    <property type="protein sequence ID" value="SFH64090.1"/>
    <property type="molecule type" value="Genomic_DNA"/>
</dbReference>
<evidence type="ECO:0000256" key="3">
    <source>
        <dbReference type="PIRSR" id="PIRSR601613-1"/>
    </source>
</evidence>
<reference evidence="5 6" key="1">
    <citation type="submission" date="2016-10" db="EMBL/GenBank/DDBJ databases">
        <authorList>
            <person name="de Groot N.N."/>
        </authorList>
    </citation>
    <scope>NUCLEOTIDE SEQUENCE [LARGE SCALE GENOMIC DNA]</scope>
    <source>
        <strain evidence="5 6">CGMCC 1.11156</strain>
    </source>
</reference>
<evidence type="ECO:0000256" key="2">
    <source>
        <dbReference type="ARBA" id="ARBA00023002"/>
    </source>
</evidence>
<dbReference type="STRING" id="1005945.SAMN05216561_101249"/>
<dbReference type="GO" id="GO:0016491">
    <property type="term" value="F:oxidoreductase activity"/>
    <property type="evidence" value="ECO:0007669"/>
    <property type="project" value="UniProtKB-KW"/>
</dbReference>
<sequence length="427" mass="45051">MAGLDLDIDVAVVGAGMAGLQAARALTRAGLEVRVLESADAVGGRIRTDVVDGFLVDRGFQLLNPGYPAVKRSVDVAALQLQSFPAGVAALLDDGLQELGHPLREPRLAPTTLRSVITRPREGVAMARWLAPLARASVGRGRLATRLPRSFDGSLRQSLDRVGMDGELRTVLERFLAGVLLEDDQSTSAAYALVLTRAFATGVPGLPAAGMQALPEQLAASLTGRISLGREVESLAGSSGDYTLSVSGERLRARHVVVATAAPEAARLTQAYTPVMKGVVTHWFATDELPTHRGLLHVDARTRASGPVLNTAVVSTAAPSYAPAGLHLVQASALMHPGTPAPTEEQIARHAGELLGSATTRWRSIARQEIPHALPVQLAPFSERRPVVIDRGIVMCGDHRDTGSIQGAMVSGERAARAVLASRLVDR</sequence>
<keyword evidence="6" id="KW-1185">Reference proteome</keyword>
<proteinExistence type="predicted"/>